<sequence>MCWAAREAAGWRADGVNRRCEALFLDSFKRHLAVTLLMFARALLRFDDSGEH</sequence>
<evidence type="ECO:0000313" key="1">
    <source>
        <dbReference type="EMBL" id="OTP75132.1"/>
    </source>
</evidence>
<dbReference type="Proteomes" id="UP000194546">
    <property type="component" value="Unassembled WGS sequence"/>
</dbReference>
<proteinExistence type="predicted"/>
<dbReference type="EMBL" id="NBTY01000075">
    <property type="protein sequence ID" value="OTP75132.1"/>
    <property type="molecule type" value="Genomic_DNA"/>
</dbReference>
<reference evidence="1 2" key="1">
    <citation type="submission" date="2017-03" db="EMBL/GenBank/DDBJ databases">
        <title>Genome analysis of strain PAMC 26510.</title>
        <authorList>
            <person name="Oh H.-M."/>
            <person name="Yang J.-A."/>
        </authorList>
    </citation>
    <scope>NUCLEOTIDE SEQUENCE [LARGE SCALE GENOMIC DNA]</scope>
    <source>
        <strain evidence="1 2">PAMC 26510</strain>
    </source>
</reference>
<comment type="caution">
    <text evidence="1">The sequence shown here is derived from an EMBL/GenBank/DDBJ whole genome shotgun (WGS) entry which is preliminary data.</text>
</comment>
<gene>
    <name evidence="1" type="ORF">PAMC26510_14425</name>
</gene>
<name>A0A242MUZ3_CABSO</name>
<evidence type="ECO:0000313" key="2">
    <source>
        <dbReference type="Proteomes" id="UP000194546"/>
    </source>
</evidence>
<dbReference type="AlphaFoldDB" id="A0A242MUZ3"/>
<organism evidence="1 2">
    <name type="scientific">Caballeronia sordidicola</name>
    <name type="common">Burkholderia sordidicola</name>
    <dbReference type="NCBI Taxonomy" id="196367"/>
    <lineage>
        <taxon>Bacteria</taxon>
        <taxon>Pseudomonadati</taxon>
        <taxon>Pseudomonadota</taxon>
        <taxon>Betaproteobacteria</taxon>
        <taxon>Burkholderiales</taxon>
        <taxon>Burkholderiaceae</taxon>
        <taxon>Caballeronia</taxon>
    </lineage>
</organism>
<protein>
    <submittedName>
        <fullName evidence="1">Uncharacterized protein</fullName>
    </submittedName>
</protein>
<accession>A0A242MUZ3</accession>